<comment type="caution">
    <text evidence="2">The sequence shown here is derived from an EMBL/GenBank/DDBJ whole genome shotgun (WGS) entry which is preliminary data.</text>
</comment>
<organism evidence="2 3">
    <name type="scientific">Puccinia graminis f. sp. tritici</name>
    <dbReference type="NCBI Taxonomy" id="56615"/>
    <lineage>
        <taxon>Eukaryota</taxon>
        <taxon>Fungi</taxon>
        <taxon>Dikarya</taxon>
        <taxon>Basidiomycota</taxon>
        <taxon>Pucciniomycotina</taxon>
        <taxon>Pucciniomycetes</taxon>
        <taxon>Pucciniales</taxon>
        <taxon>Pucciniaceae</taxon>
        <taxon>Puccinia</taxon>
    </lineage>
</organism>
<evidence type="ECO:0000256" key="1">
    <source>
        <dbReference type="SAM" id="MobiDB-lite"/>
    </source>
</evidence>
<sequence>MSSVRFFKRIPATTDRFFQQISEQDGDYFEEIDFSQLQRPVNRLFTSGRFGERGEKINLREQSDSSETTANAELKQSPWCKADEPSCPSFGDPAKCEPPHF</sequence>
<evidence type="ECO:0000313" key="2">
    <source>
        <dbReference type="EMBL" id="KAA1102048.1"/>
    </source>
</evidence>
<dbReference type="AlphaFoldDB" id="A0A5B0PN95"/>
<gene>
    <name evidence="2" type="ORF">PGT21_035503</name>
</gene>
<dbReference type="EMBL" id="VSWC01000053">
    <property type="protein sequence ID" value="KAA1102048.1"/>
    <property type="molecule type" value="Genomic_DNA"/>
</dbReference>
<reference evidence="2 3" key="1">
    <citation type="submission" date="2019-05" db="EMBL/GenBank/DDBJ databases">
        <title>Emergence of the Ug99 lineage of the wheat stem rust pathogen through somatic hybridization.</title>
        <authorList>
            <person name="Li F."/>
            <person name="Upadhyaya N.M."/>
            <person name="Sperschneider J."/>
            <person name="Matny O."/>
            <person name="Nguyen-Phuc H."/>
            <person name="Mago R."/>
            <person name="Raley C."/>
            <person name="Miller M.E."/>
            <person name="Silverstein K.A.T."/>
            <person name="Henningsen E."/>
            <person name="Hirsch C.D."/>
            <person name="Visser B."/>
            <person name="Pretorius Z.A."/>
            <person name="Steffenson B.J."/>
            <person name="Schwessinger B."/>
            <person name="Dodds P.N."/>
            <person name="Figueroa M."/>
        </authorList>
    </citation>
    <scope>NUCLEOTIDE SEQUENCE [LARGE SCALE GENOMIC DNA]</scope>
    <source>
        <strain evidence="2">21-0</strain>
    </source>
</reference>
<evidence type="ECO:0000313" key="3">
    <source>
        <dbReference type="Proteomes" id="UP000324748"/>
    </source>
</evidence>
<dbReference type="Proteomes" id="UP000324748">
    <property type="component" value="Unassembled WGS sequence"/>
</dbReference>
<protein>
    <submittedName>
        <fullName evidence="2">Uncharacterized protein</fullName>
    </submittedName>
</protein>
<proteinExistence type="predicted"/>
<keyword evidence="3" id="KW-1185">Reference proteome</keyword>
<feature type="region of interest" description="Disordered" evidence="1">
    <location>
        <begin position="55"/>
        <end position="77"/>
    </location>
</feature>
<name>A0A5B0PN95_PUCGR</name>
<accession>A0A5B0PN95</accession>